<dbReference type="AlphaFoldDB" id="A0AAQ2HFG8"/>
<name>A0AAQ2HFG8_9MICO</name>
<accession>A0AAQ2HFG8</accession>
<dbReference type="PANTHER" id="PTHR43300:SF7">
    <property type="entry name" value="UDP-N-ACETYLBACILLOSAMINE N-ACETYLTRANSFERASE"/>
    <property type="match status" value="1"/>
</dbReference>
<dbReference type="Proteomes" id="UP000297403">
    <property type="component" value="Unassembled WGS sequence"/>
</dbReference>
<evidence type="ECO:0000313" key="1">
    <source>
        <dbReference type="EMBL" id="TFC44953.1"/>
    </source>
</evidence>
<evidence type="ECO:0000313" key="2">
    <source>
        <dbReference type="Proteomes" id="UP000297403"/>
    </source>
</evidence>
<dbReference type="Pfam" id="PF00132">
    <property type="entry name" value="Hexapep"/>
    <property type="match status" value="1"/>
</dbReference>
<evidence type="ECO:0008006" key="3">
    <source>
        <dbReference type="Google" id="ProtNLM"/>
    </source>
</evidence>
<gene>
    <name evidence="1" type="ORF">E3O49_10975</name>
</gene>
<dbReference type="InterPro" id="IPR011004">
    <property type="entry name" value="Trimer_LpxA-like_sf"/>
</dbReference>
<reference evidence="1 2" key="1">
    <citation type="submission" date="2019-03" db="EMBL/GenBank/DDBJ databases">
        <title>Genomics of glacier-inhabiting Cryobacterium strains.</title>
        <authorList>
            <person name="Liu Q."/>
            <person name="Xin Y.-H."/>
        </authorList>
    </citation>
    <scope>NUCLEOTIDE SEQUENCE [LARGE SCALE GENOMIC DNA]</scope>
    <source>
        <strain evidence="2">TMT1-22</strain>
    </source>
</reference>
<comment type="caution">
    <text evidence="1">The sequence shown here is derived from an EMBL/GenBank/DDBJ whole genome shotgun (WGS) entry which is preliminary data.</text>
</comment>
<dbReference type="Gene3D" id="2.160.10.10">
    <property type="entry name" value="Hexapeptide repeat proteins"/>
    <property type="match status" value="1"/>
</dbReference>
<dbReference type="PANTHER" id="PTHR43300">
    <property type="entry name" value="ACETYLTRANSFERASE"/>
    <property type="match status" value="1"/>
</dbReference>
<protein>
    <recommendedName>
        <fullName evidence="3">Acetyltransferase</fullName>
    </recommendedName>
</protein>
<dbReference type="InterPro" id="IPR050179">
    <property type="entry name" value="Trans_hexapeptide_repeat"/>
</dbReference>
<proteinExistence type="predicted"/>
<dbReference type="SUPFAM" id="SSF51161">
    <property type="entry name" value="Trimeric LpxA-like enzymes"/>
    <property type="match status" value="1"/>
</dbReference>
<dbReference type="EMBL" id="SOFY01000060">
    <property type="protein sequence ID" value="TFC44953.1"/>
    <property type="molecule type" value="Genomic_DNA"/>
</dbReference>
<keyword evidence="2" id="KW-1185">Reference proteome</keyword>
<organism evidence="1 2">
    <name type="scientific">Cryobacterium shii</name>
    <dbReference type="NCBI Taxonomy" id="1259235"/>
    <lineage>
        <taxon>Bacteria</taxon>
        <taxon>Bacillati</taxon>
        <taxon>Actinomycetota</taxon>
        <taxon>Actinomycetes</taxon>
        <taxon>Micrococcales</taxon>
        <taxon>Microbacteriaceae</taxon>
        <taxon>Cryobacterium</taxon>
    </lineage>
</organism>
<sequence length="260" mass="26686">MEARETPPGLRTCGPIWTRPCRQGPATCEVVDGLAPTTRPGADVPRGHAQATARPTRVLLGDGGLAAEVLEYGGSVSSAYRAVTGHYLDDARPWQVDVEASSPDLYVLPVTAAVGAPGLRRELVHAWAGTQYTTIIAPSAYVASSASLAGGCIVAPHSVVSSFVRLGRHVVVNPASTIGHGTDIGDYVTISPGVHVAGRCVLGHGVFLGIGAVVSSGVSVGSGTILGAGAVLLTDAEPDSVYLGIPARRVRASEDWLRVI</sequence>
<dbReference type="InterPro" id="IPR001451">
    <property type="entry name" value="Hexapep"/>
</dbReference>